<protein>
    <recommendedName>
        <fullName evidence="3">Transposase</fullName>
    </recommendedName>
</protein>
<dbReference type="EMBL" id="CAFW01000100">
    <property type="protein sequence ID" value="CCE56237.1"/>
    <property type="molecule type" value="Genomic_DNA"/>
</dbReference>
<dbReference type="AlphaFoldDB" id="G7I1C2"/>
<evidence type="ECO:0000313" key="2">
    <source>
        <dbReference type="Proteomes" id="UP000004840"/>
    </source>
</evidence>
<organism evidence="1 2">
    <name type="scientific">Corynebacterium casei UCMA 3821</name>
    <dbReference type="NCBI Taxonomy" id="1110505"/>
    <lineage>
        <taxon>Bacteria</taxon>
        <taxon>Bacillati</taxon>
        <taxon>Actinomycetota</taxon>
        <taxon>Actinomycetes</taxon>
        <taxon>Mycobacteriales</taxon>
        <taxon>Corynebacteriaceae</taxon>
        <taxon>Corynebacterium</taxon>
    </lineage>
</organism>
<accession>G7I1C2</accession>
<sequence>MDETFPFRETFRLTREQLEIKVIYRTMAHIILKWAAKA</sequence>
<reference evidence="1 2" key="1">
    <citation type="journal article" date="2012" name="J. Bacteriol.">
        <title>Genome Sequence of Corynebacterium casei UCMA 3821, Isolated from a Smear-Ripened Cheese.</title>
        <authorList>
            <person name="Monnet C."/>
            <person name="Loux V."/>
            <person name="Bento P."/>
            <person name="Gibrat J.F."/>
            <person name="Straub C."/>
            <person name="Bonnarme P."/>
            <person name="Landaud S."/>
            <person name="Irlinger F."/>
        </authorList>
    </citation>
    <scope>NUCLEOTIDE SEQUENCE [LARGE SCALE GENOMIC DNA]</scope>
    <source>
        <strain evidence="1 2">UCMA 3821</strain>
    </source>
</reference>
<evidence type="ECO:0000313" key="1">
    <source>
        <dbReference type="EMBL" id="CCE56237.1"/>
    </source>
</evidence>
<proteinExistence type="predicted"/>
<dbReference type="Proteomes" id="UP000004840">
    <property type="component" value="Unassembled WGS sequence"/>
</dbReference>
<gene>
    <name evidence="1" type="ORF">CCAS_13925</name>
</gene>
<comment type="caution">
    <text evidence="1">The sequence shown here is derived from an EMBL/GenBank/DDBJ whole genome shotgun (WGS) entry which is preliminary data.</text>
</comment>
<name>G7I1C2_9CORY</name>
<evidence type="ECO:0008006" key="3">
    <source>
        <dbReference type="Google" id="ProtNLM"/>
    </source>
</evidence>